<dbReference type="Proteomes" id="UP001241926">
    <property type="component" value="Unassembled WGS sequence"/>
</dbReference>
<dbReference type="PANTHER" id="PTHR31480">
    <property type="entry name" value="BIFUNCTIONAL LYCOPENE CYCLASE/PHYTOENE SYNTHASE"/>
    <property type="match status" value="1"/>
</dbReference>
<comment type="caution">
    <text evidence="1">The sequence shown here is derived from an EMBL/GenBank/DDBJ whole genome shotgun (WGS) entry which is preliminary data.</text>
</comment>
<dbReference type="InterPro" id="IPR008949">
    <property type="entry name" value="Isoprenoid_synthase_dom_sf"/>
</dbReference>
<gene>
    <name evidence="1" type="ORF">QNN03_21235</name>
</gene>
<accession>A0ABT7J5B9</accession>
<protein>
    <submittedName>
        <fullName evidence="1">Squalene/phytoene synthase family protein</fullName>
    </submittedName>
</protein>
<proteinExistence type="predicted"/>
<dbReference type="EMBL" id="JASJUS010000020">
    <property type="protein sequence ID" value="MDL2078962.1"/>
    <property type="molecule type" value="Genomic_DNA"/>
</dbReference>
<sequence length="308" mass="34040">MTRWSTALTRAGVREPEMRADYDAQRRVVRRFEPHAYLAARLLLPPRLHAPVVAAVAFMHLTDELIDAGEVDARQEALRAWDGQVTQALKQGGSDSSALRALADTVRRHPQLGSRVRDFLDGAAVEASWTAFETEADFQAYVDQYSLPALMLTAALVAPASGTERYAPFLRCCRELIEGWQRLDNLADLREDAERGQVGIPLHAFTEHGLKPQELLAQSPDAVAVGRLVGAQAALAGDALRRAQALPELVDAEFRPFVRTLVRVQELRLEALRRKGAAVLTDSARPPVPAAVRVLGREALLVRRARRR</sequence>
<organism evidence="1 2">
    <name type="scientific">Streptomyces fuscus</name>
    <dbReference type="NCBI Taxonomy" id="3048495"/>
    <lineage>
        <taxon>Bacteria</taxon>
        <taxon>Bacillati</taxon>
        <taxon>Actinomycetota</taxon>
        <taxon>Actinomycetes</taxon>
        <taxon>Kitasatosporales</taxon>
        <taxon>Streptomycetaceae</taxon>
        <taxon>Streptomyces</taxon>
    </lineage>
</organism>
<dbReference type="Gene3D" id="1.10.600.10">
    <property type="entry name" value="Farnesyl Diphosphate Synthase"/>
    <property type="match status" value="1"/>
</dbReference>
<name>A0ABT7J5B9_9ACTN</name>
<dbReference type="Pfam" id="PF00494">
    <property type="entry name" value="SQS_PSY"/>
    <property type="match status" value="1"/>
</dbReference>
<dbReference type="RefSeq" id="WP_285434238.1">
    <property type="nucleotide sequence ID" value="NZ_JASJUS010000020.1"/>
</dbReference>
<evidence type="ECO:0000313" key="1">
    <source>
        <dbReference type="EMBL" id="MDL2078962.1"/>
    </source>
</evidence>
<reference evidence="1 2" key="1">
    <citation type="submission" date="2023-05" db="EMBL/GenBank/DDBJ databases">
        <title>Streptomyces fuscus sp. nov., a brown-black pigment producing actinomyces isolated from dry sand of Sea duck farm.</title>
        <authorList>
            <person name="Xie J."/>
            <person name="Shen N."/>
        </authorList>
    </citation>
    <scope>NUCLEOTIDE SEQUENCE [LARGE SCALE GENOMIC DNA]</scope>
    <source>
        <strain evidence="1 2">GXMU-J15</strain>
    </source>
</reference>
<dbReference type="SUPFAM" id="SSF48576">
    <property type="entry name" value="Terpenoid synthases"/>
    <property type="match status" value="1"/>
</dbReference>
<evidence type="ECO:0000313" key="2">
    <source>
        <dbReference type="Proteomes" id="UP001241926"/>
    </source>
</evidence>
<dbReference type="InterPro" id="IPR002060">
    <property type="entry name" value="Squ/phyt_synthse"/>
</dbReference>
<keyword evidence="2" id="KW-1185">Reference proteome</keyword>